<dbReference type="InterPro" id="IPR013786">
    <property type="entry name" value="AcylCoA_DH/ox_N"/>
</dbReference>
<organism evidence="2 3">
    <name type="scientific">Actinacidiphila glaucinigra</name>
    <dbReference type="NCBI Taxonomy" id="235986"/>
    <lineage>
        <taxon>Bacteria</taxon>
        <taxon>Bacillati</taxon>
        <taxon>Actinomycetota</taxon>
        <taxon>Actinomycetes</taxon>
        <taxon>Kitasatosporales</taxon>
        <taxon>Streptomycetaceae</taxon>
        <taxon>Actinacidiphila</taxon>
    </lineage>
</organism>
<dbReference type="InterPro" id="IPR046373">
    <property type="entry name" value="Acyl-CoA_Oxase/DH_mid-dom_sf"/>
</dbReference>
<sequence>MSYRNAFSRVLSDVIAPRAERTGREGSFPRGAVTALGEAGLLGLTVSAGLGGGGRGPAEAAEVVARIAGSCPVTAAVLQSHYAAVAVIEACGSAWVRGEIAAGRHLSSLALADGAYGAVGATATRTGEVVTLSARKREVVAAGEADSYVWSSPPLAAADGLTLWLVPAHAPDLFVPARPDGAGPHGSATSTVLADPVLVPADAMLGEDGAGHDVVLRTVLPWLLELRDAVGAAAVHPSVAAAESAPSAPAGAAQLSAVAPAATALR</sequence>
<proteinExistence type="predicted"/>
<feature type="domain" description="Acyl-CoA dehydrogenase/oxidase N-terminal" evidence="1">
    <location>
        <begin position="4"/>
        <end position="97"/>
    </location>
</feature>
<dbReference type="AlphaFoldDB" id="A0A239KJG3"/>
<dbReference type="GO" id="GO:0050660">
    <property type="term" value="F:flavin adenine dinucleotide binding"/>
    <property type="evidence" value="ECO:0007669"/>
    <property type="project" value="InterPro"/>
</dbReference>
<dbReference type="SUPFAM" id="SSF56645">
    <property type="entry name" value="Acyl-CoA dehydrogenase NM domain-like"/>
    <property type="match status" value="1"/>
</dbReference>
<gene>
    <name evidence="2" type="ORF">SAMN05216252_1164</name>
</gene>
<accession>A0A239KJG3</accession>
<evidence type="ECO:0000313" key="2">
    <source>
        <dbReference type="EMBL" id="SNT18516.1"/>
    </source>
</evidence>
<dbReference type="Proteomes" id="UP000198280">
    <property type="component" value="Unassembled WGS sequence"/>
</dbReference>
<name>A0A239KJG3_9ACTN</name>
<protein>
    <submittedName>
        <fullName evidence="2">Acyl-CoA dehydrogenase, N-terminal domain</fullName>
    </submittedName>
</protein>
<dbReference type="InterPro" id="IPR052547">
    <property type="entry name" value="Mito_Isobutyryl-CoADH"/>
</dbReference>
<dbReference type="PANTHER" id="PTHR43831:SF1">
    <property type="entry name" value="ISOBUTYRYL-COA DEHYDROGENASE, MITOCHONDRIAL"/>
    <property type="match status" value="1"/>
</dbReference>
<dbReference type="GO" id="GO:0016627">
    <property type="term" value="F:oxidoreductase activity, acting on the CH-CH group of donors"/>
    <property type="evidence" value="ECO:0007669"/>
    <property type="project" value="InterPro"/>
</dbReference>
<reference evidence="2 3" key="1">
    <citation type="submission" date="2017-06" db="EMBL/GenBank/DDBJ databases">
        <authorList>
            <person name="Kim H.J."/>
            <person name="Triplett B.A."/>
        </authorList>
    </citation>
    <scope>NUCLEOTIDE SEQUENCE [LARGE SCALE GENOMIC DNA]</scope>
    <source>
        <strain evidence="2 3">CGMCC 4.1858</strain>
    </source>
</reference>
<dbReference type="OrthoDB" id="2986495at2"/>
<dbReference type="InterPro" id="IPR037069">
    <property type="entry name" value="AcylCoA_DH/ox_N_sf"/>
</dbReference>
<dbReference type="PANTHER" id="PTHR43831">
    <property type="entry name" value="ISOBUTYRYL-COA DEHYDROGENASE"/>
    <property type="match status" value="1"/>
</dbReference>
<evidence type="ECO:0000259" key="1">
    <source>
        <dbReference type="Pfam" id="PF02771"/>
    </source>
</evidence>
<dbReference type="Gene3D" id="2.40.110.10">
    <property type="entry name" value="Butyryl-CoA Dehydrogenase, subunit A, domain 2"/>
    <property type="match status" value="1"/>
</dbReference>
<keyword evidence="3" id="KW-1185">Reference proteome</keyword>
<dbReference type="Gene3D" id="1.10.540.10">
    <property type="entry name" value="Acyl-CoA dehydrogenase/oxidase, N-terminal domain"/>
    <property type="match status" value="1"/>
</dbReference>
<dbReference type="InterPro" id="IPR009100">
    <property type="entry name" value="AcylCoA_DH/oxidase_NM_dom_sf"/>
</dbReference>
<dbReference type="Pfam" id="PF02771">
    <property type="entry name" value="Acyl-CoA_dh_N"/>
    <property type="match status" value="1"/>
</dbReference>
<evidence type="ECO:0000313" key="3">
    <source>
        <dbReference type="Proteomes" id="UP000198280"/>
    </source>
</evidence>
<dbReference type="EMBL" id="FZOF01000016">
    <property type="protein sequence ID" value="SNT18516.1"/>
    <property type="molecule type" value="Genomic_DNA"/>
</dbReference>
<dbReference type="RefSeq" id="WP_089226467.1">
    <property type="nucleotide sequence ID" value="NZ_FZOF01000016.1"/>
</dbReference>